<protein>
    <submittedName>
        <fullName evidence="1">Uncharacterized protein</fullName>
    </submittedName>
</protein>
<evidence type="ECO:0000313" key="1">
    <source>
        <dbReference type="EMBL" id="QHT12188.1"/>
    </source>
</evidence>
<accession>A0A6C0D5T9</accession>
<reference evidence="1" key="1">
    <citation type="journal article" date="2020" name="Nature">
        <title>Giant virus diversity and host interactions through global metagenomics.</title>
        <authorList>
            <person name="Schulz F."/>
            <person name="Roux S."/>
            <person name="Paez-Espino D."/>
            <person name="Jungbluth S."/>
            <person name="Walsh D.A."/>
            <person name="Denef V.J."/>
            <person name="McMahon K.D."/>
            <person name="Konstantinidis K.T."/>
            <person name="Eloe-Fadrosh E.A."/>
            <person name="Kyrpides N.C."/>
            <person name="Woyke T."/>
        </authorList>
    </citation>
    <scope>NUCLEOTIDE SEQUENCE</scope>
    <source>
        <strain evidence="1">GVMAG-M-3300023174-129</strain>
    </source>
</reference>
<organism evidence="1">
    <name type="scientific">viral metagenome</name>
    <dbReference type="NCBI Taxonomy" id="1070528"/>
    <lineage>
        <taxon>unclassified sequences</taxon>
        <taxon>metagenomes</taxon>
        <taxon>organismal metagenomes</taxon>
    </lineage>
</organism>
<proteinExistence type="predicted"/>
<dbReference type="EMBL" id="MN739542">
    <property type="protein sequence ID" value="QHT12188.1"/>
    <property type="molecule type" value="Genomic_DNA"/>
</dbReference>
<sequence>MVPAYFIALGVLALTAVSVGLVYNKKVIEENGFQRKNILSDGLDNTTLWLYYDQSDVNSRYWNDFGARSSRVLNTPYLNLCYTSICKYNGKNYNIKIIAGLSDLAIILGGWKELPKSLQNPIAPVNEAEKNYIRARVLRQFGGLWVEPSTICLKPFPQMKKVSFFGTDKDETYSDESGTPVPNVHVMYSPEANNDIFVELEQLALKRIENREGGKQFRKDIKWDLKNIMDKYSPEIDYYPNMEFSRNQSNRRIQLEDLLSSNNIPVPKNAVYVPIDSKELEERRNFGWFLRMSEDQILESDLLISILFN</sequence>
<dbReference type="AlphaFoldDB" id="A0A6C0D5T9"/>
<name>A0A6C0D5T9_9ZZZZ</name>